<dbReference type="GO" id="GO:0019062">
    <property type="term" value="P:virion attachment to host cell"/>
    <property type="evidence" value="ECO:0007669"/>
    <property type="project" value="InterPro"/>
</dbReference>
<dbReference type="Gene3D" id="2.60.40.1830">
    <property type="entry name" value="Phage tail base-plate Siphoviridae RBP, head domain"/>
    <property type="match status" value="1"/>
</dbReference>
<proteinExistence type="predicted"/>
<name>A0AAX4AKX6_LACLC</name>
<evidence type="ECO:0000256" key="1">
    <source>
        <dbReference type="ARBA" id="ARBA00004328"/>
    </source>
</evidence>
<feature type="region of interest" description="Disordered" evidence="3">
    <location>
        <begin position="582"/>
        <end position="610"/>
    </location>
</feature>
<comment type="subcellular location">
    <subcellularLocation>
        <location evidence="1">Virion</location>
    </subcellularLocation>
</comment>
<dbReference type="SUPFAM" id="SSF49835">
    <property type="entry name" value="Virus attachment protein globular domain"/>
    <property type="match status" value="1"/>
</dbReference>
<evidence type="ECO:0000313" key="6">
    <source>
        <dbReference type="Proteomes" id="UP001254658"/>
    </source>
</evidence>
<reference evidence="5" key="1">
    <citation type="journal article" date="2022" name="Microbiol. Spectr.">
        <title>Optimizing Conditions in the Acid Tolerance Test for Potential Probiotics Using Response Surface Methodology.</title>
        <authorList>
            <person name="Ko H.I."/>
            <person name="Jeong C.H."/>
            <person name="Hong S.W."/>
            <person name="Eun J.B."/>
            <person name="Kim T.W."/>
        </authorList>
    </citation>
    <scope>NUCLEOTIDE SEQUENCE</scope>
    <source>
        <strain evidence="5">KCKM 0438</strain>
    </source>
</reference>
<evidence type="ECO:0000259" key="4">
    <source>
        <dbReference type="Pfam" id="PF08931"/>
    </source>
</evidence>
<keyword evidence="2" id="KW-0945">Host-virus interaction</keyword>
<dbReference type="Gene3D" id="1.20.5.320">
    <property type="entry name" value="6-Phosphogluconate Dehydrogenase, domain 3"/>
    <property type="match status" value="3"/>
</dbReference>
<dbReference type="InterPro" id="IPR008982">
    <property type="entry name" value="Adenovirus_pIV-like_att"/>
</dbReference>
<sequence length="1326" mass="142103">MMELNIHDKTLKYVGVINNKLPEALHYFDDKWHRYLAEGSSTFEFSVPKNNPDFSLIQESSYISFYYENEDYLFNIIGTKEDDKNSLAVSCVNLNLGLLYETLNAYSNTKRHSIVWYLKNAAKISDNILEIGQNPFPEVDEDTSNPILSFDSSETKLARIISICTSFKAEFKFSTHLKDDGTLHSITLDLFKAEGVGQFRKDVTLYYGKNVTGITRTMDKTAIFNATTVTDSKSKYNWLAVEGKHYNSDGQLEFYKNAGENTAYALISRDTFPAQLKSDINDQWVRKDLSIEASSADSLWDYAVSQFKQFAYPQMTYEVSATSTAITDALGDGRLLDIGDTVTIQDDNFDKADGGLILSARVSEQEISFTNPHDNKLTFTNFVKLKSEISADLYGRMKDLVDQNTPYKAEVETTNGLQFKNGKGSTTLTARIYFGSDSTETKADSYSWTKDGTLVANVQEITVDASGIDGKAVYAYKATVNEKVVGTASVTITNVSDGAQGPQGPQGLKGDPGATGIPGQVGADGKTSYLHIAYATNSTGTAGFDVSNATGKTYIGQYTDFTANDSTDPSKYTWSLIKGDKGDKGDQGAQGIQGLQGPTGTQGVAGPKGADGKTQYTHIAYANSADGVTDFSTSDSNRTYIGMYVDFNINDSTTPSDYSWTLVKGADGTQGTPGKAGADGKTPYFHTAWANSADGTDGFTTVYPNLNLLDGTKDFSGTWTNVGGWATDGTYNGLTVKKRIDKGAGLYKIFTAPGDRTYTFSSYLKTLGNGNIIRWVNTNGKDGVGTTNLTSNDSWFKDTFSVSLKAGDKVSIRYEIPSGSTVLAIWNAGHKWEQGSTATPYMPSASEVTTADWPSYIGQYTDFTQADSTKPSAYTWSLIRGNDGKDGANGKDGIAGKDGVGIKTTVITYAISTSGTIAPTTGWTSSVPSLVKGQHLWTKTVWIYTDNSSETGYSVTYISKDGNNGNDGIAGKDGTGIKTTTITYAGSTSGTTAPTSGWTATVPTVAAGSYLWTKTVWGYTDNTSETGYSVAKMGNNGATGPQGPQGNTGPQGPAGSNGNPGKIVSDTEPSTKFVGLTWKYSGTADLTASDGTKILAGTEYYWNGTVWTLYEINAHNINGDNLSVTNGTFKDGKIESVWGSNGVNGTTTIEGSHLQIYSSNSTTNTENTVALDNLQGYAQVYTDHNTGRTITVQVSSQGFFVSDSTGPFVRVTPKGISTSSDKSKSSFEIGAGISLNLERRGDIVVATISGTINSSLASGKAFTVGTIPVGYRPNKAVNIPAHMTSSFNSSHIDAGIDGVCTWFGPATSSGYPRGTQTWFTDDASPA</sequence>
<dbReference type="Proteomes" id="UP001254658">
    <property type="component" value="Chromosome"/>
</dbReference>
<reference evidence="5" key="2">
    <citation type="submission" date="2023-09" db="EMBL/GenBank/DDBJ databases">
        <authorList>
            <person name="Kim T.W."/>
        </authorList>
    </citation>
    <scope>NUCLEOTIDE SEQUENCE</scope>
    <source>
        <strain evidence="5">KCKM 0438</strain>
    </source>
</reference>
<dbReference type="PANTHER" id="PTHR24637">
    <property type="entry name" value="COLLAGEN"/>
    <property type="match status" value="1"/>
</dbReference>
<evidence type="ECO:0000256" key="2">
    <source>
        <dbReference type="ARBA" id="ARBA00022581"/>
    </source>
</evidence>
<dbReference type="InterPro" id="IPR015027">
    <property type="entry name" value="Caudo_bapla_RBP"/>
</dbReference>
<dbReference type="EMBL" id="CP133787">
    <property type="protein sequence ID" value="WMX71752.1"/>
    <property type="molecule type" value="Genomic_DNA"/>
</dbReference>
<dbReference type="GO" id="GO:0007155">
    <property type="term" value="P:cell adhesion"/>
    <property type="evidence" value="ECO:0007669"/>
    <property type="project" value="InterPro"/>
</dbReference>
<dbReference type="RefSeq" id="WP_309559474.1">
    <property type="nucleotide sequence ID" value="NZ_CP133787.1"/>
</dbReference>
<feature type="compositionally biased region" description="Low complexity" evidence="3">
    <location>
        <begin position="1034"/>
        <end position="1054"/>
    </location>
</feature>
<feature type="region of interest" description="Disordered" evidence="3">
    <location>
        <begin position="1032"/>
        <end position="1068"/>
    </location>
</feature>
<accession>A0AAX4AKX6</accession>
<evidence type="ECO:0000313" key="5">
    <source>
        <dbReference type="EMBL" id="WMX71752.1"/>
    </source>
</evidence>
<dbReference type="InterPro" id="IPR007119">
    <property type="entry name" value="Phage_tail_spike_N"/>
</dbReference>
<gene>
    <name evidence="5" type="ORF">RF668_05725</name>
</gene>
<feature type="domain" description="Receptor-binding protein of phage tail base-plate Siphoviridae head" evidence="4">
    <location>
        <begin position="1225"/>
        <end position="1319"/>
    </location>
</feature>
<evidence type="ECO:0000256" key="3">
    <source>
        <dbReference type="SAM" id="MobiDB-lite"/>
    </source>
</evidence>
<dbReference type="Pfam" id="PF08931">
    <property type="entry name" value="Caudo_bapla_RBP"/>
    <property type="match status" value="1"/>
</dbReference>
<protein>
    <submittedName>
        <fullName evidence="5">Phage tail spike protein</fullName>
    </submittedName>
</protein>
<organism evidence="5 6">
    <name type="scientific">Lactococcus lactis subsp. cremoris</name>
    <name type="common">Streptococcus cremoris</name>
    <dbReference type="NCBI Taxonomy" id="1359"/>
    <lineage>
        <taxon>Bacteria</taxon>
        <taxon>Bacillati</taxon>
        <taxon>Bacillota</taxon>
        <taxon>Bacilli</taxon>
        <taxon>Lactobacillales</taxon>
        <taxon>Streptococcaceae</taxon>
        <taxon>Lactococcus</taxon>
    </lineage>
</organism>
<dbReference type="NCBIfam" id="TIGR01665">
    <property type="entry name" value="put_anti_recept"/>
    <property type="match status" value="1"/>
</dbReference>